<gene>
    <name evidence="3" type="ORF">JRU67_13130</name>
</gene>
<feature type="chain" id="PRO_5044215482" evidence="2">
    <location>
        <begin position="18"/>
        <end position="119"/>
    </location>
</feature>
<name>A0AB37HJK2_MAMSC</name>
<reference evidence="3" key="1">
    <citation type="submission" date="2021-02" db="EMBL/GenBank/DDBJ databases">
        <title>cfr and optrA-positive Staphylococcus spp.</title>
        <authorList>
            <person name="Chen L."/>
        </authorList>
    </citation>
    <scope>NUCLEOTIDE SEQUENCE</scope>
    <source>
        <strain evidence="3">GDQ20D70P</strain>
    </source>
</reference>
<feature type="signal peptide" evidence="2">
    <location>
        <begin position="1"/>
        <end position="17"/>
    </location>
</feature>
<dbReference type="Proteomes" id="UP000640299">
    <property type="component" value="Chromosome"/>
</dbReference>
<organism evidence="3 4">
    <name type="scientific">Mammaliicoccus sciuri</name>
    <name type="common">Staphylococcus sciuri</name>
    <dbReference type="NCBI Taxonomy" id="1296"/>
    <lineage>
        <taxon>Bacteria</taxon>
        <taxon>Bacillati</taxon>
        <taxon>Bacillota</taxon>
        <taxon>Bacilli</taxon>
        <taxon>Bacillales</taxon>
        <taxon>Staphylococcaceae</taxon>
        <taxon>Mammaliicoccus</taxon>
    </lineage>
</organism>
<sequence>MKNILLVAIIFCLTVLSAVLMITTDTDHKDSKKTKQEKTEQSTKKKEKSQKIQEKEINIKTQEDLAKIIYSKQDEQTKMNAYNVAIQKGILPRSDNYQEAVYAYEESVWLSKNESINPK</sequence>
<keyword evidence="2" id="KW-0732">Signal</keyword>
<proteinExistence type="predicted"/>
<dbReference type="AlphaFoldDB" id="A0AB37HJK2"/>
<evidence type="ECO:0000256" key="2">
    <source>
        <dbReference type="SAM" id="SignalP"/>
    </source>
</evidence>
<evidence type="ECO:0000313" key="3">
    <source>
        <dbReference type="EMBL" id="QRN90971.1"/>
    </source>
</evidence>
<dbReference type="EMBL" id="CP069389">
    <property type="protein sequence ID" value="QRN90971.1"/>
    <property type="molecule type" value="Genomic_DNA"/>
</dbReference>
<accession>A0AB37HJK2</accession>
<protein>
    <submittedName>
        <fullName evidence="3">Uncharacterized protein</fullName>
    </submittedName>
</protein>
<feature type="region of interest" description="Disordered" evidence="1">
    <location>
        <begin position="27"/>
        <end position="53"/>
    </location>
</feature>
<evidence type="ECO:0000256" key="1">
    <source>
        <dbReference type="SAM" id="MobiDB-lite"/>
    </source>
</evidence>
<dbReference type="RefSeq" id="WP_204178362.1">
    <property type="nucleotide sequence ID" value="NZ_CP069389.1"/>
</dbReference>
<evidence type="ECO:0000313" key="4">
    <source>
        <dbReference type="Proteomes" id="UP000640299"/>
    </source>
</evidence>